<sequence length="93" mass="10262">MAFVLQLREPTRARCGSIGARNFRSDPCSESTGSAWNLPSPITLWVRDLVFTHSIVGSIYCSVFFTLRMKTLKLLECGVFANAPTAGFMDDPS</sequence>
<dbReference type="STRING" id="996166.SAMN05192554_11251"/>
<protein>
    <submittedName>
        <fullName evidence="1">Uncharacterized protein</fullName>
    </submittedName>
</protein>
<name>A0A1G9XZQ4_9EURY</name>
<evidence type="ECO:0000313" key="2">
    <source>
        <dbReference type="Proteomes" id="UP000199370"/>
    </source>
</evidence>
<accession>A0A1G9XZQ4</accession>
<proteinExistence type="predicted"/>
<dbReference type="AlphaFoldDB" id="A0A1G9XZQ4"/>
<gene>
    <name evidence="1" type="ORF">SAMN05192554_11251</name>
</gene>
<evidence type="ECO:0000313" key="1">
    <source>
        <dbReference type="EMBL" id="SDN01911.1"/>
    </source>
</evidence>
<reference evidence="1 2" key="1">
    <citation type="submission" date="2016-10" db="EMBL/GenBank/DDBJ databases">
        <authorList>
            <person name="de Groot N.N."/>
        </authorList>
    </citation>
    <scope>NUCLEOTIDE SEQUENCE [LARGE SCALE GENOMIC DNA]</scope>
    <source>
        <strain evidence="2">EB21,IBRC-M 10013,KCTC 4048</strain>
    </source>
</reference>
<organism evidence="1 2">
    <name type="scientific">Haloarchaeobius iranensis</name>
    <dbReference type="NCBI Taxonomy" id="996166"/>
    <lineage>
        <taxon>Archaea</taxon>
        <taxon>Methanobacteriati</taxon>
        <taxon>Methanobacteriota</taxon>
        <taxon>Stenosarchaea group</taxon>
        <taxon>Halobacteria</taxon>
        <taxon>Halobacteriales</taxon>
        <taxon>Halorubellaceae</taxon>
        <taxon>Haloarchaeobius</taxon>
    </lineage>
</organism>
<dbReference type="EMBL" id="FNIA01000012">
    <property type="protein sequence ID" value="SDN01911.1"/>
    <property type="molecule type" value="Genomic_DNA"/>
</dbReference>
<keyword evidence="2" id="KW-1185">Reference proteome</keyword>
<dbReference type="Proteomes" id="UP000199370">
    <property type="component" value="Unassembled WGS sequence"/>
</dbReference>